<dbReference type="SUPFAM" id="SSF52172">
    <property type="entry name" value="CheY-like"/>
    <property type="match status" value="1"/>
</dbReference>
<dbReference type="InterPro" id="IPR000700">
    <property type="entry name" value="PAS-assoc_C"/>
</dbReference>
<dbReference type="HOGENOM" id="CLU_000445_114_15_4"/>
<dbReference type="OrthoDB" id="8552871at2"/>
<dbReference type="Pfam" id="PF13426">
    <property type="entry name" value="PAS_9"/>
    <property type="match status" value="1"/>
</dbReference>
<dbReference type="PROSITE" id="PS50109">
    <property type="entry name" value="HIS_KIN"/>
    <property type="match status" value="1"/>
</dbReference>
<dbReference type="CDD" id="cd00130">
    <property type="entry name" value="PAS"/>
    <property type="match status" value="1"/>
</dbReference>
<dbReference type="FunFam" id="3.30.565.10:FF:000006">
    <property type="entry name" value="Sensor histidine kinase WalK"/>
    <property type="match status" value="1"/>
</dbReference>
<dbReference type="AlphaFoldDB" id="D7DM04"/>
<dbReference type="SUPFAM" id="SSF55785">
    <property type="entry name" value="PYP-like sensor domain (PAS domain)"/>
    <property type="match status" value="2"/>
</dbReference>
<evidence type="ECO:0000259" key="9">
    <source>
        <dbReference type="PROSITE" id="PS50110"/>
    </source>
</evidence>
<dbReference type="PANTHER" id="PTHR43047:SF72">
    <property type="entry name" value="OSMOSENSING HISTIDINE PROTEIN KINASE SLN1"/>
    <property type="match status" value="1"/>
</dbReference>
<dbReference type="EMBL" id="CP002056">
    <property type="protein sequence ID" value="ADI30698.1"/>
    <property type="molecule type" value="Genomic_DNA"/>
</dbReference>
<dbReference type="InterPro" id="IPR035965">
    <property type="entry name" value="PAS-like_dom_sf"/>
</dbReference>
<dbReference type="Pfam" id="PF02518">
    <property type="entry name" value="HATPase_c"/>
    <property type="match status" value="1"/>
</dbReference>
<keyword evidence="4 7" id="KW-0597">Phosphoprotein</keyword>
<dbReference type="GO" id="GO:0000155">
    <property type="term" value="F:phosphorelay sensor kinase activity"/>
    <property type="evidence" value="ECO:0007669"/>
    <property type="project" value="InterPro"/>
</dbReference>
<evidence type="ECO:0000256" key="3">
    <source>
        <dbReference type="ARBA" id="ARBA00012438"/>
    </source>
</evidence>
<name>D7DM04_METV0</name>
<feature type="modified residue" description="4-aspartylphosphate" evidence="7">
    <location>
        <position position="604"/>
    </location>
</feature>
<feature type="domain" description="Response regulatory" evidence="9">
    <location>
        <begin position="554"/>
        <end position="671"/>
    </location>
</feature>
<dbReference type="Gene3D" id="1.10.287.130">
    <property type="match status" value="1"/>
</dbReference>
<evidence type="ECO:0000256" key="1">
    <source>
        <dbReference type="ARBA" id="ARBA00000085"/>
    </source>
</evidence>
<dbReference type="PROSITE" id="PS50110">
    <property type="entry name" value="RESPONSE_REGULATORY"/>
    <property type="match status" value="1"/>
</dbReference>
<dbReference type="PROSITE" id="PS50112">
    <property type="entry name" value="PAS"/>
    <property type="match status" value="1"/>
</dbReference>
<dbReference type="SMART" id="SM00448">
    <property type="entry name" value="REC"/>
    <property type="match status" value="1"/>
</dbReference>
<proteinExistence type="predicted"/>
<dbReference type="InterPro" id="IPR004358">
    <property type="entry name" value="Sig_transdc_His_kin-like_C"/>
</dbReference>
<dbReference type="Gene3D" id="3.40.50.2300">
    <property type="match status" value="1"/>
</dbReference>
<reference evidence="12 13" key="2">
    <citation type="journal article" date="2011" name="J. Bacteriol.">
        <title>Genomes of three methylotrophs from a single niche uncover genetic and metabolic divergence of Methylophilaceae.</title>
        <authorList>
            <person name="Lapidus A."/>
            <person name="Clum A."/>
            <person name="Labutti K."/>
            <person name="Kaluzhnaya M.G."/>
            <person name="Lim S."/>
            <person name="Beck D.A."/>
            <person name="Glavina Del Rio T."/>
            <person name="Nolan M."/>
            <person name="Mavromatis K."/>
            <person name="Huntemann M."/>
            <person name="Lucas S."/>
            <person name="Lidstrom M.E."/>
            <person name="Ivanova N."/>
            <person name="Chistoserdova L."/>
        </authorList>
    </citation>
    <scope>NUCLEOTIDE SEQUENCE [LARGE SCALE GENOMIC DNA]</scope>
    <source>
        <strain evidence="12 13">301</strain>
    </source>
</reference>
<keyword evidence="6 12" id="KW-0418">Kinase</keyword>
<dbReference type="eggNOG" id="COG2205">
    <property type="taxonomic scope" value="Bacteria"/>
</dbReference>
<dbReference type="PRINTS" id="PR00344">
    <property type="entry name" value="BCTRLSENSOR"/>
</dbReference>
<evidence type="ECO:0000259" key="8">
    <source>
        <dbReference type="PROSITE" id="PS50109"/>
    </source>
</evidence>
<dbReference type="InterPro" id="IPR000014">
    <property type="entry name" value="PAS"/>
</dbReference>
<dbReference type="KEGG" id="meh:M301_2333"/>
<dbReference type="InterPro" id="IPR003594">
    <property type="entry name" value="HATPase_dom"/>
</dbReference>
<dbReference type="SUPFAM" id="SSF47384">
    <property type="entry name" value="Homodimeric domain of signal transducing histidine kinase"/>
    <property type="match status" value="1"/>
</dbReference>
<dbReference type="InterPro" id="IPR011006">
    <property type="entry name" value="CheY-like_superfamily"/>
</dbReference>
<feature type="domain" description="Histidine kinase" evidence="8">
    <location>
        <begin position="310"/>
        <end position="528"/>
    </location>
</feature>
<dbReference type="CDD" id="cd00082">
    <property type="entry name" value="HisKA"/>
    <property type="match status" value="1"/>
</dbReference>
<dbReference type="InterPro" id="IPR005467">
    <property type="entry name" value="His_kinase_dom"/>
</dbReference>
<dbReference type="PANTHER" id="PTHR43047">
    <property type="entry name" value="TWO-COMPONENT HISTIDINE PROTEIN KINASE"/>
    <property type="match status" value="1"/>
</dbReference>
<dbReference type="SMART" id="SM00388">
    <property type="entry name" value="HisKA"/>
    <property type="match status" value="1"/>
</dbReference>
<protein>
    <recommendedName>
        <fullName evidence="3">histidine kinase</fullName>
        <ecNumber evidence="3">2.7.13.3</ecNumber>
    </recommendedName>
</protein>
<dbReference type="EC" id="2.7.13.3" evidence="3"/>
<dbReference type="SMART" id="SM00387">
    <property type="entry name" value="HATPase_c"/>
    <property type="match status" value="1"/>
</dbReference>
<evidence type="ECO:0000259" key="11">
    <source>
        <dbReference type="PROSITE" id="PS50113"/>
    </source>
</evidence>
<gene>
    <name evidence="12" type="ordered locus">M301_2333</name>
</gene>
<keyword evidence="5" id="KW-0808">Transferase</keyword>
<dbReference type="eggNOG" id="COG0784">
    <property type="taxonomic scope" value="Bacteria"/>
</dbReference>
<sequence>MMNDANCPSSKTTLPPLNKSLKNQEQLISELGESKQLYHTLFNSIDEGFCLIEMIYDQQENPIDWRFLETNPAFEKQNGLYEAEGRRISELAPDMEPYWFNIYGEVARTGEPIRFQNETKALGGRWFDLYAFRIGEPGSHKIAVLFKDITKGKKADEATQYALQYARSLLGASLDPLVTIDAEGKITDVNEASEHATGIPRERLIGTDFCNYFTDTVKAREGYQKVFFDGFVRDYPLAIRHVSGRIMDVLYNASIYKDESGNVLGIFAAARDVTQQNILDQKLREKNIELERSKIAAEQANLAKSDFLSNMSHELRTPLNAILGFAQLLEGGTPAPTETQTKRLKEILKAGWYLTDMINEILDLAKIESGQTPMLLEPVLLTNLLFECQSMFEPNALESGIKLLFSMVNRMWSVRADQTKLKQVVSNLLSNAIKYNSEQGTVEVKCSESALGRIRISVKDNGAGLSAEKLAQLFQPFNRLGQEVGVKEGTGIGLAVSKKLIEMMGGTIGVESAVGVGSEFWIELDKDDSLHAHELIGLADDLVLSPKNERSSYTLLYVEDNPTNLMLVEQIIEGLPHIHMISACDSEHGIALATEQLPDIILMDINLLGISGVEVMLHLRKDPLTKHIPIIAISANAMTRDISQGLEAGFFRYLTKPIKINEFTEVLDAAMTSIKNERFLA</sequence>
<dbReference type="Proteomes" id="UP000000383">
    <property type="component" value="Chromosome"/>
</dbReference>
<dbReference type="STRING" id="666681.M301_2333"/>
<dbReference type="PROSITE" id="PS50113">
    <property type="entry name" value="PAC"/>
    <property type="match status" value="1"/>
</dbReference>
<dbReference type="GO" id="GO:0005886">
    <property type="term" value="C:plasma membrane"/>
    <property type="evidence" value="ECO:0007669"/>
    <property type="project" value="UniProtKB-SubCell"/>
</dbReference>
<dbReference type="Gene3D" id="1.20.120.1640">
    <property type="match status" value="1"/>
</dbReference>
<evidence type="ECO:0000256" key="2">
    <source>
        <dbReference type="ARBA" id="ARBA00004429"/>
    </source>
</evidence>
<comment type="subcellular location">
    <subcellularLocation>
        <location evidence="2">Cell inner membrane</location>
        <topology evidence="2">Multi-pass membrane protein</topology>
    </subcellularLocation>
</comment>
<feature type="domain" description="PAC" evidence="11">
    <location>
        <begin position="233"/>
        <end position="285"/>
    </location>
</feature>
<organism evidence="12 13">
    <name type="scientific">Methylotenera versatilis (strain 301)</name>
    <dbReference type="NCBI Taxonomy" id="666681"/>
    <lineage>
        <taxon>Bacteria</taxon>
        <taxon>Pseudomonadati</taxon>
        <taxon>Pseudomonadota</taxon>
        <taxon>Betaproteobacteria</taxon>
        <taxon>Nitrosomonadales</taxon>
        <taxon>Methylophilaceae</taxon>
        <taxon>Methylotenera</taxon>
    </lineage>
</organism>
<dbReference type="GO" id="GO:0009927">
    <property type="term" value="F:histidine phosphotransfer kinase activity"/>
    <property type="evidence" value="ECO:0007669"/>
    <property type="project" value="TreeGrafter"/>
</dbReference>
<evidence type="ECO:0000259" key="10">
    <source>
        <dbReference type="PROSITE" id="PS50112"/>
    </source>
</evidence>
<dbReference type="RefSeq" id="WP_013149006.1">
    <property type="nucleotide sequence ID" value="NC_014207.1"/>
</dbReference>
<evidence type="ECO:0000256" key="6">
    <source>
        <dbReference type="ARBA" id="ARBA00022777"/>
    </source>
</evidence>
<dbReference type="Gene3D" id="3.30.450.20">
    <property type="entry name" value="PAS domain"/>
    <property type="match status" value="1"/>
</dbReference>
<evidence type="ECO:0000313" key="12">
    <source>
        <dbReference type="EMBL" id="ADI30698.1"/>
    </source>
</evidence>
<accession>D7DM04</accession>
<dbReference type="CDD" id="cd16922">
    <property type="entry name" value="HATPase_EvgS-ArcB-TorS-like"/>
    <property type="match status" value="1"/>
</dbReference>
<evidence type="ECO:0000256" key="5">
    <source>
        <dbReference type="ARBA" id="ARBA00022679"/>
    </source>
</evidence>
<dbReference type="SUPFAM" id="SSF55874">
    <property type="entry name" value="ATPase domain of HSP90 chaperone/DNA topoisomerase II/histidine kinase"/>
    <property type="match status" value="1"/>
</dbReference>
<reference evidence="13" key="1">
    <citation type="submission" date="2010-05" db="EMBL/GenBank/DDBJ databases">
        <title>Complete sequence of Methylotenera sp. 301.</title>
        <authorList>
            <person name="Lucas S."/>
            <person name="Copeland A."/>
            <person name="Lapidus A."/>
            <person name="Cheng J.-F."/>
            <person name="Bruce D."/>
            <person name="Goodwin L."/>
            <person name="Pitluck S."/>
            <person name="Clum A."/>
            <person name="Land M."/>
            <person name="Hauser L."/>
            <person name="Kyrpides N."/>
            <person name="Ivanova N."/>
            <person name="Chistoservova L."/>
            <person name="Kalyuzhnaya M."/>
            <person name="Woyke T."/>
        </authorList>
    </citation>
    <scope>NUCLEOTIDE SEQUENCE [LARGE SCALE GENOMIC DNA]</scope>
    <source>
        <strain evidence="13">301</strain>
    </source>
</reference>
<dbReference type="Gene3D" id="3.30.565.10">
    <property type="entry name" value="Histidine kinase-like ATPase, C-terminal domain"/>
    <property type="match status" value="1"/>
</dbReference>
<dbReference type="Pfam" id="PF00512">
    <property type="entry name" value="HisKA"/>
    <property type="match status" value="1"/>
</dbReference>
<dbReference type="Pfam" id="PF00072">
    <property type="entry name" value="Response_reg"/>
    <property type="match status" value="1"/>
</dbReference>
<dbReference type="NCBIfam" id="TIGR00229">
    <property type="entry name" value="sensory_box"/>
    <property type="match status" value="1"/>
</dbReference>
<dbReference type="InterPro" id="IPR036097">
    <property type="entry name" value="HisK_dim/P_sf"/>
</dbReference>
<comment type="catalytic activity">
    <reaction evidence="1">
        <text>ATP + protein L-histidine = ADP + protein N-phospho-L-histidine.</text>
        <dbReference type="EC" id="2.7.13.3"/>
    </reaction>
</comment>
<dbReference type="InterPro" id="IPR036890">
    <property type="entry name" value="HATPase_C_sf"/>
</dbReference>
<dbReference type="InterPro" id="IPR003661">
    <property type="entry name" value="HisK_dim/P_dom"/>
</dbReference>
<evidence type="ECO:0000256" key="7">
    <source>
        <dbReference type="PROSITE-ProRule" id="PRU00169"/>
    </source>
</evidence>
<feature type="domain" description="PAS" evidence="10">
    <location>
        <begin position="162"/>
        <end position="206"/>
    </location>
</feature>
<keyword evidence="13" id="KW-1185">Reference proteome</keyword>
<evidence type="ECO:0000313" key="13">
    <source>
        <dbReference type="Proteomes" id="UP000000383"/>
    </source>
</evidence>
<evidence type="ECO:0000256" key="4">
    <source>
        <dbReference type="ARBA" id="ARBA00022553"/>
    </source>
</evidence>
<dbReference type="InterPro" id="IPR001789">
    <property type="entry name" value="Sig_transdc_resp-reg_receiver"/>
</dbReference>